<evidence type="ECO:0000256" key="8">
    <source>
        <dbReference type="ARBA" id="ARBA00023157"/>
    </source>
</evidence>
<evidence type="ECO:0000256" key="9">
    <source>
        <dbReference type="ARBA" id="ARBA00023180"/>
    </source>
</evidence>
<name>A0A9P1MWL8_9PELO</name>
<keyword evidence="4 13" id="KW-0479">Metal-binding</keyword>
<dbReference type="InterPro" id="IPR011001">
    <property type="entry name" value="Saposin-like"/>
</dbReference>
<evidence type="ECO:0000313" key="17">
    <source>
        <dbReference type="EMBL" id="CAI5441593.1"/>
    </source>
</evidence>
<evidence type="ECO:0000256" key="3">
    <source>
        <dbReference type="ARBA" id="ARBA00022525"/>
    </source>
</evidence>
<dbReference type="Pfam" id="PF19272">
    <property type="entry name" value="ASMase_C"/>
    <property type="match status" value="1"/>
</dbReference>
<dbReference type="AlphaFoldDB" id="A0A9P1MWL8"/>
<organism evidence="17 18">
    <name type="scientific">Caenorhabditis angaria</name>
    <dbReference type="NCBI Taxonomy" id="860376"/>
    <lineage>
        <taxon>Eukaryota</taxon>
        <taxon>Metazoa</taxon>
        <taxon>Ecdysozoa</taxon>
        <taxon>Nematoda</taxon>
        <taxon>Chromadorea</taxon>
        <taxon>Rhabditida</taxon>
        <taxon>Rhabditina</taxon>
        <taxon>Rhabditomorpha</taxon>
        <taxon>Rhabditoidea</taxon>
        <taxon>Rhabditidae</taxon>
        <taxon>Peloderinae</taxon>
        <taxon>Caenorhabditis</taxon>
    </lineage>
</organism>
<dbReference type="GO" id="GO:0006685">
    <property type="term" value="P:sphingomyelin catabolic process"/>
    <property type="evidence" value="ECO:0007669"/>
    <property type="project" value="UniProtKB-UniRule"/>
</dbReference>
<dbReference type="InterPro" id="IPR045473">
    <property type="entry name" value="ASM_C"/>
</dbReference>
<gene>
    <name evidence="17" type="ORF">CAMP_LOCUS4230</name>
</gene>
<feature type="disulfide bond" evidence="14">
    <location>
        <begin position="535"/>
        <end position="539"/>
    </location>
</feature>
<dbReference type="SMART" id="SM00741">
    <property type="entry name" value="SapB"/>
    <property type="match status" value="1"/>
</dbReference>
<keyword evidence="7 13" id="KW-0862">Zinc</keyword>
<feature type="binding site" evidence="13">
    <location>
        <position position="162"/>
    </location>
    <ligand>
        <name>Zn(2+)</name>
        <dbReference type="ChEBI" id="CHEBI:29105"/>
        <label>1</label>
    </ligand>
</feature>
<evidence type="ECO:0000256" key="4">
    <source>
        <dbReference type="ARBA" id="ARBA00022723"/>
    </source>
</evidence>
<sequence length="562" mass="64887">MRLISILFCFIFCIFYSTPHNINYQPQPVSSKSSYEFQPTCVSCTALVSVVSLVLKYDFSEPVVLELATVICKLFAKQSWAVCDGISSQFRDEFFYVFRQLAAESPSQICGILLPDCSDPTDPSESGWIIDLPPKIKKLNKQRNSQIKQSESQNMHILQLTDLHVDFDYVHPSEAECSDPVCCRKLSSSPKLSSGYWGTAAKCDIPFWTVENMLSHINSTHSIDFIIMTGDYINHVDWSYSIEEHLSVLRKLHNLVKQSFPTTPIFWALGNHEGVPVNSFAPHSVDQRFWPTWLYKEFETMSKPWLDDISYSNILQRGSYAYNIIDGLKLISVNTGFCEVTNFFLYLNQSDPDGTMSWLVNELYKSEQNDEKVYILAHIPPGNSECLEGWARNYYRVIQRFHEIIEAQFFGHDHVDYFTLFFEDMNDVNSKPISVGYAAPSVTTFEYQNPAYRIYEMNPEDKFKIIDFTTYSANLAESSDDKPPKWEKLYSAQEAYNIPDISPSSWNKVAHRIFKSQKKREQFLRNAYRTSNPKCDLSCQYQLLCNLRMGHHNSSLYCPSKM</sequence>
<keyword evidence="6 12" id="KW-0378">Hydrolase</keyword>
<feature type="disulfide bond" evidence="14">
    <location>
        <begin position="72"/>
        <end position="83"/>
    </location>
</feature>
<evidence type="ECO:0000256" key="10">
    <source>
        <dbReference type="ARBA" id="ARBA00023295"/>
    </source>
</evidence>
<dbReference type="Pfam" id="PF00149">
    <property type="entry name" value="Metallophos"/>
    <property type="match status" value="1"/>
</dbReference>
<dbReference type="InterPro" id="IPR004843">
    <property type="entry name" value="Calcineurin-like_PHP"/>
</dbReference>
<dbReference type="PIRSF" id="PIRSF000948">
    <property type="entry name" value="Sphingomy_PDE"/>
    <property type="match status" value="1"/>
</dbReference>
<dbReference type="PROSITE" id="PS50015">
    <property type="entry name" value="SAP_B"/>
    <property type="match status" value="1"/>
</dbReference>
<comment type="subcellular location">
    <subcellularLocation>
        <location evidence="1">Secreted</location>
    </subcellularLocation>
</comment>
<dbReference type="GO" id="GO:0016798">
    <property type="term" value="F:hydrolase activity, acting on glycosyl bonds"/>
    <property type="evidence" value="ECO:0007669"/>
    <property type="project" value="UniProtKB-KW"/>
</dbReference>
<evidence type="ECO:0000256" key="1">
    <source>
        <dbReference type="ARBA" id="ARBA00004613"/>
    </source>
</evidence>
<dbReference type="Gene3D" id="3.60.21.10">
    <property type="match status" value="1"/>
</dbReference>
<feature type="binding site" evidence="13">
    <location>
        <position position="231"/>
    </location>
    <ligand>
        <name>Zn(2+)</name>
        <dbReference type="ChEBI" id="CHEBI:29105"/>
        <label>1</label>
    </ligand>
</feature>
<comment type="cofactor">
    <cofactor evidence="13">
        <name>Zn(2+)</name>
        <dbReference type="ChEBI" id="CHEBI:29105"/>
    </cofactor>
    <text evidence="13">Binds 2 Zn(2+) ions per subunit.</text>
</comment>
<feature type="disulfide bond" evidence="14">
    <location>
        <begin position="183"/>
        <end position="203"/>
    </location>
</feature>
<protein>
    <recommendedName>
        <fullName evidence="12">Sphingomyelin phosphodiesterase</fullName>
        <ecNumber evidence="12">3.1.4.12</ecNumber>
    </recommendedName>
</protein>
<dbReference type="GO" id="GO:0046513">
    <property type="term" value="P:ceramide biosynthetic process"/>
    <property type="evidence" value="ECO:0007669"/>
    <property type="project" value="UniProtKB-ARBA"/>
</dbReference>
<feature type="binding site" evidence="13">
    <location>
        <position position="378"/>
    </location>
    <ligand>
        <name>Zn(2+)</name>
        <dbReference type="ChEBI" id="CHEBI:29105"/>
        <label>2</label>
    </ligand>
</feature>
<dbReference type="GO" id="GO:0061750">
    <property type="term" value="F:acid sphingomyelin phosphodiesterase activity"/>
    <property type="evidence" value="ECO:0007669"/>
    <property type="project" value="TreeGrafter"/>
</dbReference>
<feature type="disulfide bond" evidence="14">
    <location>
        <begin position="177"/>
        <end position="182"/>
    </location>
</feature>
<evidence type="ECO:0000256" key="14">
    <source>
        <dbReference type="PIRSR" id="PIRSR000948-2"/>
    </source>
</evidence>
<comment type="similarity">
    <text evidence="2 12">Belongs to the acid sphingomyelinase family.</text>
</comment>
<feature type="chain" id="PRO_5040463167" description="Sphingomyelin phosphodiesterase" evidence="15">
    <location>
        <begin position="20"/>
        <end position="562"/>
    </location>
</feature>
<dbReference type="GO" id="GO:0046872">
    <property type="term" value="F:metal ion binding"/>
    <property type="evidence" value="ECO:0007669"/>
    <property type="project" value="UniProtKB-KW"/>
</dbReference>
<dbReference type="SUPFAM" id="SSF56300">
    <property type="entry name" value="Metallo-dependent phosphatases"/>
    <property type="match status" value="1"/>
</dbReference>
<dbReference type="EMBL" id="CANHGI010000002">
    <property type="protein sequence ID" value="CAI5441593.1"/>
    <property type="molecule type" value="Genomic_DNA"/>
</dbReference>
<keyword evidence="18" id="KW-1185">Reference proteome</keyword>
<comment type="catalytic activity">
    <reaction evidence="11">
        <text>a sphingomyelin + H2O = phosphocholine + an N-acylsphing-4-enine + H(+)</text>
        <dbReference type="Rhea" id="RHEA:19253"/>
        <dbReference type="ChEBI" id="CHEBI:15377"/>
        <dbReference type="ChEBI" id="CHEBI:15378"/>
        <dbReference type="ChEBI" id="CHEBI:17636"/>
        <dbReference type="ChEBI" id="CHEBI:52639"/>
        <dbReference type="ChEBI" id="CHEBI:295975"/>
        <dbReference type="EC" id="3.1.4.12"/>
    </reaction>
    <physiologicalReaction direction="left-to-right" evidence="11">
        <dbReference type="Rhea" id="RHEA:19254"/>
    </physiologicalReaction>
</comment>
<evidence type="ECO:0000256" key="12">
    <source>
        <dbReference type="PIRNR" id="PIRNR000948"/>
    </source>
</evidence>
<evidence type="ECO:0000259" key="16">
    <source>
        <dbReference type="PROSITE" id="PS50015"/>
    </source>
</evidence>
<keyword evidence="8 14" id="KW-1015">Disulfide bond</keyword>
<feature type="binding site" evidence="13">
    <location>
        <position position="231"/>
    </location>
    <ligand>
        <name>Zn(2+)</name>
        <dbReference type="ChEBI" id="CHEBI:29105"/>
        <label>2</label>
    </ligand>
</feature>
<dbReference type="OrthoDB" id="282973at2759"/>
<evidence type="ECO:0000256" key="6">
    <source>
        <dbReference type="ARBA" id="ARBA00022801"/>
    </source>
</evidence>
<keyword evidence="5 15" id="KW-0732">Signal</keyword>
<accession>A0A9P1MWL8</accession>
<evidence type="ECO:0000256" key="15">
    <source>
        <dbReference type="SAM" id="SignalP"/>
    </source>
</evidence>
<dbReference type="PANTHER" id="PTHR10340">
    <property type="entry name" value="SPHINGOMYELIN PHOSPHODIESTERASE"/>
    <property type="match status" value="1"/>
</dbReference>
<reference evidence="17" key="1">
    <citation type="submission" date="2022-11" db="EMBL/GenBank/DDBJ databases">
        <authorList>
            <person name="Kikuchi T."/>
        </authorList>
    </citation>
    <scope>NUCLEOTIDE SEQUENCE</scope>
    <source>
        <strain evidence="17">PS1010</strain>
    </source>
</reference>
<feature type="disulfide bond" evidence="14">
    <location>
        <begin position="338"/>
        <end position="386"/>
    </location>
</feature>
<dbReference type="PANTHER" id="PTHR10340:SF34">
    <property type="entry name" value="SPHINGOMYELIN PHOSPHODIESTERASE"/>
    <property type="match status" value="1"/>
</dbReference>
<dbReference type="InterPro" id="IPR041805">
    <property type="entry name" value="ASMase/PPN1_MPP"/>
</dbReference>
<evidence type="ECO:0000256" key="5">
    <source>
        <dbReference type="ARBA" id="ARBA00022729"/>
    </source>
</evidence>
<feature type="binding site" evidence="13">
    <location>
        <position position="271"/>
    </location>
    <ligand>
        <name>Zn(2+)</name>
        <dbReference type="ChEBI" id="CHEBI:29105"/>
        <label>2</label>
    </ligand>
</feature>
<dbReference type="FunFam" id="3.60.21.10:FF:000077">
    <property type="entry name" value="Sphingomyelin phosphodiesterase"/>
    <property type="match status" value="1"/>
</dbReference>
<evidence type="ECO:0000256" key="2">
    <source>
        <dbReference type="ARBA" id="ARBA00008234"/>
    </source>
</evidence>
<dbReference type="GO" id="GO:0005615">
    <property type="term" value="C:extracellular space"/>
    <property type="evidence" value="ECO:0007669"/>
    <property type="project" value="TreeGrafter"/>
</dbReference>
<feature type="binding site" evidence="13">
    <location>
        <position position="412"/>
    </location>
    <ligand>
        <name>Zn(2+)</name>
        <dbReference type="ChEBI" id="CHEBI:29105"/>
        <label>2</label>
    </ligand>
</feature>
<evidence type="ECO:0000256" key="11">
    <source>
        <dbReference type="ARBA" id="ARBA00047268"/>
    </source>
</evidence>
<comment type="function">
    <text evidence="12">Converts sphingomyelin to ceramide.</text>
</comment>
<feature type="signal peptide" evidence="15">
    <location>
        <begin position="1"/>
        <end position="19"/>
    </location>
</feature>
<proteinExistence type="inferred from homology"/>
<evidence type="ECO:0000256" key="7">
    <source>
        <dbReference type="ARBA" id="ARBA00022833"/>
    </source>
</evidence>
<keyword evidence="10 12" id="KW-0326">Glycosidase</keyword>
<dbReference type="Proteomes" id="UP001152747">
    <property type="component" value="Unassembled WGS sequence"/>
</dbReference>
<dbReference type="InterPro" id="IPR008139">
    <property type="entry name" value="SaposinB_dom"/>
</dbReference>
<comment type="caution">
    <text evidence="17">The sequence shown here is derived from an EMBL/GenBank/DDBJ whole genome shotgun (WGS) entry which is preliminary data.</text>
</comment>
<dbReference type="GO" id="GO:0016020">
    <property type="term" value="C:membrane"/>
    <property type="evidence" value="ECO:0007669"/>
    <property type="project" value="GOC"/>
</dbReference>
<dbReference type="GO" id="GO:0005764">
    <property type="term" value="C:lysosome"/>
    <property type="evidence" value="ECO:0007669"/>
    <property type="project" value="TreeGrafter"/>
</dbReference>
<dbReference type="InterPro" id="IPR011160">
    <property type="entry name" value="Sphingomy_PDE"/>
</dbReference>
<dbReference type="CDD" id="cd00842">
    <property type="entry name" value="MPP_ASMase"/>
    <property type="match status" value="1"/>
</dbReference>
<dbReference type="EC" id="3.1.4.12" evidence="12"/>
<dbReference type="SUPFAM" id="SSF47862">
    <property type="entry name" value="Saposin"/>
    <property type="match status" value="1"/>
</dbReference>
<evidence type="ECO:0000256" key="13">
    <source>
        <dbReference type="PIRSR" id="PIRSR000948-1"/>
    </source>
</evidence>
<feature type="disulfide bond" evidence="14">
    <location>
        <begin position="44"/>
        <end position="110"/>
    </location>
</feature>
<keyword evidence="3" id="KW-0964">Secreted</keyword>
<dbReference type="InterPro" id="IPR029052">
    <property type="entry name" value="Metallo-depent_PP-like"/>
</dbReference>
<keyword evidence="9" id="KW-0325">Glycoprotein</keyword>
<feature type="binding site" evidence="13">
    <location>
        <position position="414"/>
    </location>
    <ligand>
        <name>Zn(2+)</name>
        <dbReference type="ChEBI" id="CHEBI:29105"/>
        <label>1</label>
    </ligand>
</feature>
<feature type="binding site" evidence="13">
    <location>
        <position position="164"/>
    </location>
    <ligand>
        <name>Zn(2+)</name>
        <dbReference type="ChEBI" id="CHEBI:29105"/>
        <label>1</label>
    </ligand>
</feature>
<feature type="domain" description="Saposin B-type" evidence="16">
    <location>
        <begin position="37"/>
        <end position="121"/>
    </location>
</feature>
<evidence type="ECO:0000313" key="18">
    <source>
        <dbReference type="Proteomes" id="UP001152747"/>
    </source>
</evidence>